<dbReference type="InterPro" id="IPR027417">
    <property type="entry name" value="P-loop_NTPase"/>
</dbReference>
<evidence type="ECO:0008006" key="3">
    <source>
        <dbReference type="Google" id="ProtNLM"/>
    </source>
</evidence>
<protein>
    <recommendedName>
        <fullName evidence="3">Protein ImuA</fullName>
    </recommendedName>
</protein>
<dbReference type="AlphaFoldDB" id="A0A1Y5RIC0"/>
<dbReference type="EMBL" id="FWFT01000001">
    <property type="protein sequence ID" value="SLN17914.1"/>
    <property type="molecule type" value="Genomic_DNA"/>
</dbReference>
<accession>A0A1Y5RIC0</accession>
<dbReference type="OrthoDB" id="7202530at2"/>
<evidence type="ECO:0000313" key="1">
    <source>
        <dbReference type="EMBL" id="SLN17914.1"/>
    </source>
</evidence>
<keyword evidence="2" id="KW-1185">Reference proteome</keyword>
<dbReference type="Proteomes" id="UP000193623">
    <property type="component" value="Unassembled WGS sequence"/>
</dbReference>
<name>A0A1Y5RIC0_9RHOB</name>
<proteinExistence type="predicted"/>
<evidence type="ECO:0000313" key="2">
    <source>
        <dbReference type="Proteomes" id="UP000193623"/>
    </source>
</evidence>
<reference evidence="1 2" key="1">
    <citation type="submission" date="2017-03" db="EMBL/GenBank/DDBJ databases">
        <authorList>
            <person name="Afonso C.L."/>
            <person name="Miller P.J."/>
            <person name="Scott M.A."/>
            <person name="Spackman E."/>
            <person name="Goraichik I."/>
            <person name="Dimitrov K.M."/>
            <person name="Suarez D.L."/>
            <person name="Swayne D.E."/>
        </authorList>
    </citation>
    <scope>NUCLEOTIDE SEQUENCE [LARGE SCALE GENOMIC DNA]</scope>
    <source>
        <strain evidence="1 2">CECT 8397</strain>
    </source>
</reference>
<organism evidence="1 2">
    <name type="scientific">Pseudooctadecabacter jejudonensis</name>
    <dbReference type="NCBI Taxonomy" id="1391910"/>
    <lineage>
        <taxon>Bacteria</taxon>
        <taxon>Pseudomonadati</taxon>
        <taxon>Pseudomonadota</taxon>
        <taxon>Alphaproteobacteria</taxon>
        <taxon>Rhodobacterales</taxon>
        <taxon>Paracoccaceae</taxon>
        <taxon>Pseudooctadecabacter</taxon>
    </lineage>
</organism>
<gene>
    <name evidence="1" type="ORF">PSJ8397_00571</name>
</gene>
<sequence length="230" mass="25004">MRSALPPPKSATDLLMERADTAGRKGEADSQPTLREIFATKATDAAALGFMLAQIDISRGPVLWISDRVSRKEAGVICMAGLPHGIDILRVDVSKPVDVLWAMEQGLGCPTLGAVVAEVWGDPPALDFTASKRLALRAEAHAVPAWLIRRAAHPNLSAARARWHVSSMASLPNPDDLHALGQPLWHANLFRSRWGTPGDWVARSENGRLRLDHRVEGQQTHLSDQAAHHA</sequence>
<dbReference type="SUPFAM" id="SSF52540">
    <property type="entry name" value="P-loop containing nucleoside triphosphate hydrolases"/>
    <property type="match status" value="1"/>
</dbReference>
<dbReference type="RefSeq" id="WP_085863021.1">
    <property type="nucleotide sequence ID" value="NZ_FWFT01000001.1"/>
</dbReference>
<dbReference type="Gene3D" id="3.40.50.300">
    <property type="entry name" value="P-loop containing nucleotide triphosphate hydrolases"/>
    <property type="match status" value="1"/>
</dbReference>